<evidence type="ECO:0000313" key="1">
    <source>
        <dbReference type="EMBL" id="KAF9059927.1"/>
    </source>
</evidence>
<evidence type="ECO:0000313" key="2">
    <source>
        <dbReference type="Proteomes" id="UP000772434"/>
    </source>
</evidence>
<reference evidence="1" key="1">
    <citation type="submission" date="2020-11" db="EMBL/GenBank/DDBJ databases">
        <authorList>
            <consortium name="DOE Joint Genome Institute"/>
            <person name="Ahrendt S."/>
            <person name="Riley R."/>
            <person name="Andreopoulos W."/>
            <person name="Labutti K."/>
            <person name="Pangilinan J."/>
            <person name="Ruiz-Duenas F.J."/>
            <person name="Barrasa J.M."/>
            <person name="Sanchez-Garcia M."/>
            <person name="Camarero S."/>
            <person name="Miyauchi S."/>
            <person name="Serrano A."/>
            <person name="Linde D."/>
            <person name="Babiker R."/>
            <person name="Drula E."/>
            <person name="Ayuso-Fernandez I."/>
            <person name="Pacheco R."/>
            <person name="Padilla G."/>
            <person name="Ferreira P."/>
            <person name="Barriuso J."/>
            <person name="Kellner H."/>
            <person name="Castanera R."/>
            <person name="Alfaro M."/>
            <person name="Ramirez L."/>
            <person name="Pisabarro A.G."/>
            <person name="Kuo A."/>
            <person name="Tritt A."/>
            <person name="Lipzen A."/>
            <person name="He G."/>
            <person name="Yan M."/>
            <person name="Ng V."/>
            <person name="Cullen D."/>
            <person name="Martin F."/>
            <person name="Rosso M.-N."/>
            <person name="Henrissat B."/>
            <person name="Hibbett D."/>
            <person name="Martinez A.T."/>
            <person name="Grigoriev I.V."/>
        </authorList>
    </citation>
    <scope>NUCLEOTIDE SEQUENCE</scope>
    <source>
        <strain evidence="1">AH 40177</strain>
    </source>
</reference>
<accession>A0A9P5TZ29</accession>
<name>A0A9P5TZ29_9AGAR</name>
<protein>
    <submittedName>
        <fullName evidence="1">Uncharacterized protein</fullName>
    </submittedName>
</protein>
<gene>
    <name evidence="1" type="ORF">BDP27DRAFT_1495806</name>
</gene>
<dbReference type="InterPro" id="IPR015421">
    <property type="entry name" value="PyrdxlP-dep_Trfase_major"/>
</dbReference>
<keyword evidence="2" id="KW-1185">Reference proteome</keyword>
<dbReference type="AlphaFoldDB" id="A0A9P5TZ29"/>
<dbReference type="Proteomes" id="UP000772434">
    <property type="component" value="Unassembled WGS sequence"/>
</dbReference>
<dbReference type="EMBL" id="JADNRY010000270">
    <property type="protein sequence ID" value="KAF9059927.1"/>
    <property type="molecule type" value="Genomic_DNA"/>
</dbReference>
<sequence length="144" mass="16452">MQRMISMDGVTDSATMYHASLKPKRSFVPLSEKDSVFSKPLFSFIAPSAGMFVWLKLSLEDHPSFSSLGYKALEMKFRTKLRKLVFSSRQVSITPVEVEDDTPGTGNFRIKLQRLDDCSGTADVVEELKWYTRRSVYPQVLYLL</sequence>
<organism evidence="1 2">
    <name type="scientific">Rhodocollybia butyracea</name>
    <dbReference type="NCBI Taxonomy" id="206335"/>
    <lineage>
        <taxon>Eukaryota</taxon>
        <taxon>Fungi</taxon>
        <taxon>Dikarya</taxon>
        <taxon>Basidiomycota</taxon>
        <taxon>Agaricomycotina</taxon>
        <taxon>Agaricomycetes</taxon>
        <taxon>Agaricomycetidae</taxon>
        <taxon>Agaricales</taxon>
        <taxon>Marasmiineae</taxon>
        <taxon>Omphalotaceae</taxon>
        <taxon>Rhodocollybia</taxon>
    </lineage>
</organism>
<dbReference type="OrthoDB" id="691673at2759"/>
<dbReference type="Gene3D" id="3.40.640.10">
    <property type="entry name" value="Type I PLP-dependent aspartate aminotransferase-like (Major domain)"/>
    <property type="match status" value="1"/>
</dbReference>
<proteinExistence type="predicted"/>
<comment type="caution">
    <text evidence="1">The sequence shown here is derived from an EMBL/GenBank/DDBJ whole genome shotgun (WGS) entry which is preliminary data.</text>
</comment>